<sequence length="355" mass="40324">MEKPVRQLDTSLYRVFAPVGDFETLLRVRRAYAETSLLGSLDNASDASKNLGQIRTDSAGFQVLDFFSEIRRHANVKQTDGIRTLNERLPTAVRMFDSTPMKSGRPIRGIGGFDQVAVGAWIYELVDERGDSTDEPFSYEGESGTYWPFSAVLSWYASIELPGKNSVTHEQDVLAYGLLERDLQRVEDGVFHILKIIHQNREEVTAHGVLPRDSTHHYFATIMRQAHQTETDEQVSDDVMESIQRLGKAVGRAFHDRKDIGVLSSLKNANTYDEFLVALEDAALEVQKRRTEDSDRAEAGWYESEDIDRFLMLLNQSSNFASAKRMFVIHVCLEAQRIERASQYNEENSTESNNE</sequence>
<reference evidence="1 2" key="1">
    <citation type="journal article" date="2014" name="PLoS Genet.">
        <title>Phylogenetically driven sequencing of extremely halophilic archaea reveals strategies for static and dynamic osmo-response.</title>
        <authorList>
            <person name="Becker E.A."/>
            <person name="Seitzer P.M."/>
            <person name="Tritt A."/>
            <person name="Larsen D."/>
            <person name="Krusor M."/>
            <person name="Yao A.I."/>
            <person name="Wu D."/>
            <person name="Madern D."/>
            <person name="Eisen J.A."/>
            <person name="Darling A.E."/>
            <person name="Facciotti M.T."/>
        </authorList>
    </citation>
    <scope>NUCLEOTIDE SEQUENCE [LARGE SCALE GENOMIC DNA]</scope>
    <source>
        <strain evidence="1 2">DSM 18795</strain>
    </source>
</reference>
<dbReference type="Proteomes" id="UP000011531">
    <property type="component" value="Unassembled WGS sequence"/>
</dbReference>
<name>L9WTM5_9EURY</name>
<comment type="caution">
    <text evidence="1">The sequence shown here is derived from an EMBL/GenBank/DDBJ whole genome shotgun (WGS) entry which is preliminary data.</text>
</comment>
<organism evidence="1 2">
    <name type="scientific">Natronococcus jeotgali DSM 18795</name>
    <dbReference type="NCBI Taxonomy" id="1227498"/>
    <lineage>
        <taxon>Archaea</taxon>
        <taxon>Methanobacteriati</taxon>
        <taxon>Methanobacteriota</taxon>
        <taxon>Stenosarchaea group</taxon>
        <taxon>Halobacteria</taxon>
        <taxon>Halobacteriales</taxon>
        <taxon>Natrialbaceae</taxon>
        <taxon>Natronococcus</taxon>
    </lineage>
</organism>
<dbReference type="AlphaFoldDB" id="L9WTM5"/>
<protein>
    <submittedName>
        <fullName evidence="1">Uncharacterized protein</fullName>
    </submittedName>
</protein>
<keyword evidence="2" id="KW-1185">Reference proteome</keyword>
<accession>L9WTM5</accession>
<dbReference type="EMBL" id="AOIA01000154">
    <property type="protein sequence ID" value="ELY52777.1"/>
    <property type="molecule type" value="Genomic_DNA"/>
</dbReference>
<gene>
    <name evidence="1" type="ORF">C492_19122</name>
</gene>
<evidence type="ECO:0000313" key="1">
    <source>
        <dbReference type="EMBL" id="ELY52777.1"/>
    </source>
</evidence>
<evidence type="ECO:0000313" key="2">
    <source>
        <dbReference type="Proteomes" id="UP000011531"/>
    </source>
</evidence>
<proteinExistence type="predicted"/>